<dbReference type="RefSeq" id="WP_275060479.1">
    <property type="nucleotide sequence ID" value="NZ_CP109617.1"/>
</dbReference>
<protein>
    <submittedName>
        <fullName evidence="2">Phage portal protein</fullName>
    </submittedName>
</protein>
<dbReference type="Pfam" id="PF04860">
    <property type="entry name" value="Phage_portal"/>
    <property type="match status" value="1"/>
</dbReference>
<proteinExistence type="predicted"/>
<feature type="region of interest" description="Disordered" evidence="1">
    <location>
        <begin position="396"/>
        <end position="421"/>
    </location>
</feature>
<dbReference type="NCBIfam" id="TIGR01537">
    <property type="entry name" value="portal_HK97"/>
    <property type="match status" value="1"/>
</dbReference>
<dbReference type="EMBL" id="CP109617">
    <property type="protein sequence ID" value="WED56175.1"/>
    <property type="molecule type" value="Genomic_DNA"/>
</dbReference>
<reference evidence="2 3" key="1">
    <citation type="submission" date="2022-10" db="EMBL/GenBank/DDBJ databases">
        <title>Complete genome sequence of Exiguobacterium profundum TSS-3 isolated from an extremely saline-alkaline spring located in Ixtapa, Chiapas-Mexico.</title>
        <authorList>
            <person name="Rincon-Rosales R."/>
            <person name="Rogel M.A."/>
            <person name="Rincon-Molina C.I."/>
            <person name="Guerrero G."/>
            <person name="Manzano-Gomez L.A."/>
            <person name="Lopez-Lopez A."/>
            <person name="Rincon Molina F.A."/>
            <person name="Martinez-Romero E."/>
        </authorList>
    </citation>
    <scope>NUCLEOTIDE SEQUENCE [LARGE SCALE GENOMIC DNA]</scope>
    <source>
        <strain evidence="2 3">TSS-3</strain>
    </source>
</reference>
<organism evidence="2 3">
    <name type="scientific">Exiguobacterium profundum</name>
    <dbReference type="NCBI Taxonomy" id="307643"/>
    <lineage>
        <taxon>Bacteria</taxon>
        <taxon>Bacillati</taxon>
        <taxon>Bacillota</taxon>
        <taxon>Bacilli</taxon>
        <taxon>Bacillales</taxon>
        <taxon>Bacillales Family XII. Incertae Sedis</taxon>
        <taxon>Exiguobacterium</taxon>
    </lineage>
</organism>
<evidence type="ECO:0000313" key="2">
    <source>
        <dbReference type="EMBL" id="WED56175.1"/>
    </source>
</evidence>
<evidence type="ECO:0000313" key="3">
    <source>
        <dbReference type="Proteomes" id="UP001219957"/>
    </source>
</evidence>
<evidence type="ECO:0000256" key="1">
    <source>
        <dbReference type="SAM" id="MobiDB-lite"/>
    </source>
</evidence>
<name>A0ABY8B2A8_9BACL</name>
<feature type="compositionally biased region" description="Basic and acidic residues" evidence="1">
    <location>
        <begin position="404"/>
        <end position="421"/>
    </location>
</feature>
<sequence length="421" mass="47588">MEKRTIFDRFFGRYKSEVQRTNEQTRMQLMSGFTPVFTPAPDNLYHSDVVRSAVHAIASNAAKLTAKHIIRTDAGITSANSSENWLLSHRPNEMMNAYDFLYKMVTQRELQNNAFALIVRDATGKPTSFYPIDFSMVEFMETQDDEVFVHFSLASGKKLVVPYTDVIHLRKHFNKDDMFGESNARTLLPTTELIHTSNEGIINAVKSSAYLRGLIKFTQSMLKPEDIKAQRDAFVKDYMSMENNGGIAALDAKAEYQELKTNPMMVDSKQMEIIEAKVYKYFNINASIVQSDYTEDQWNAFYESVLEPIAIQLSLEFTAKLFSKNSLTRGHEIIFEANRLQYASATTKISLVRDLMPLGLFTLNEAREIFNLSPVEDGDKRIQTLNVVDASQANNYQGVPKAGKGGETDDETKTTADDGDA</sequence>
<accession>A0ABY8B2A8</accession>
<dbReference type="InterPro" id="IPR006944">
    <property type="entry name" value="Phage/GTA_portal"/>
</dbReference>
<gene>
    <name evidence="2" type="ORF">OE059_04770</name>
</gene>
<keyword evidence="3" id="KW-1185">Reference proteome</keyword>
<dbReference type="Proteomes" id="UP001219957">
    <property type="component" value="Chromosome"/>
</dbReference>
<dbReference type="InterPro" id="IPR006427">
    <property type="entry name" value="Portal_HK97"/>
</dbReference>